<feature type="compositionally biased region" description="Basic and acidic residues" evidence="1">
    <location>
        <begin position="101"/>
        <end position="135"/>
    </location>
</feature>
<dbReference type="EMBL" id="JABWDY010023077">
    <property type="protein sequence ID" value="KAF5191204.1"/>
    <property type="molecule type" value="Genomic_DNA"/>
</dbReference>
<proteinExistence type="predicted"/>
<evidence type="ECO:0000313" key="2">
    <source>
        <dbReference type="EMBL" id="KAF5191204.1"/>
    </source>
</evidence>
<feature type="compositionally biased region" description="Polar residues" evidence="1">
    <location>
        <begin position="85"/>
        <end position="94"/>
    </location>
</feature>
<dbReference type="AlphaFoldDB" id="A0A7J6W1G2"/>
<evidence type="ECO:0000313" key="3">
    <source>
        <dbReference type="Proteomes" id="UP000554482"/>
    </source>
</evidence>
<sequence>LKPVNLIGVACLLGAGLNGSQVSIAKGVLFWMCMYQLNEWFIRLTLQVQTGLGENLPVLLLKVHASSHWQPKSQGYMPHNHRGSSRANGGQRVSSRVGKAPKADYPNHRGEHQGSRTDKEYSEALVHPHSDKSNEQKTVVAGQPNVHQQEAKPERKRTDSPKQGPCFVDKHSPNPAKLDSPANVDSPHEQPNSG</sequence>
<accession>A0A7J6W1G2</accession>
<name>A0A7J6W1G2_THATH</name>
<keyword evidence="3" id="KW-1185">Reference proteome</keyword>
<organism evidence="2 3">
    <name type="scientific">Thalictrum thalictroides</name>
    <name type="common">Rue-anemone</name>
    <name type="synonym">Anemone thalictroides</name>
    <dbReference type="NCBI Taxonomy" id="46969"/>
    <lineage>
        <taxon>Eukaryota</taxon>
        <taxon>Viridiplantae</taxon>
        <taxon>Streptophyta</taxon>
        <taxon>Embryophyta</taxon>
        <taxon>Tracheophyta</taxon>
        <taxon>Spermatophyta</taxon>
        <taxon>Magnoliopsida</taxon>
        <taxon>Ranunculales</taxon>
        <taxon>Ranunculaceae</taxon>
        <taxon>Thalictroideae</taxon>
        <taxon>Thalictrum</taxon>
    </lineage>
</organism>
<evidence type="ECO:0000256" key="1">
    <source>
        <dbReference type="SAM" id="MobiDB-lite"/>
    </source>
</evidence>
<dbReference type="Proteomes" id="UP000554482">
    <property type="component" value="Unassembled WGS sequence"/>
</dbReference>
<gene>
    <name evidence="2" type="ORF">FRX31_019209</name>
</gene>
<comment type="caution">
    <text evidence="2">The sequence shown here is derived from an EMBL/GenBank/DDBJ whole genome shotgun (WGS) entry which is preliminary data.</text>
</comment>
<dbReference type="OrthoDB" id="1939715at2759"/>
<feature type="non-terminal residue" evidence="2">
    <location>
        <position position="1"/>
    </location>
</feature>
<feature type="region of interest" description="Disordered" evidence="1">
    <location>
        <begin position="70"/>
        <end position="194"/>
    </location>
</feature>
<reference evidence="2 3" key="1">
    <citation type="submission" date="2020-06" db="EMBL/GenBank/DDBJ databases">
        <title>Transcriptomic and genomic resources for Thalictrum thalictroides and T. hernandezii: Facilitating candidate gene discovery in an emerging model plant lineage.</title>
        <authorList>
            <person name="Arias T."/>
            <person name="Riano-Pachon D.M."/>
            <person name="Di Stilio V.S."/>
        </authorList>
    </citation>
    <scope>NUCLEOTIDE SEQUENCE [LARGE SCALE GENOMIC DNA]</scope>
    <source>
        <strain evidence="3">cv. WT478/WT964</strain>
        <tissue evidence="2">Leaves</tissue>
    </source>
</reference>
<feature type="compositionally biased region" description="Basic and acidic residues" evidence="1">
    <location>
        <begin position="149"/>
        <end position="160"/>
    </location>
</feature>
<protein>
    <submittedName>
        <fullName evidence="2">Uncharacterized protein</fullName>
    </submittedName>
</protein>